<accession>A0A653KW52</accession>
<protein>
    <submittedName>
        <fullName evidence="1">Uncharacterized protein</fullName>
    </submittedName>
</protein>
<proteinExistence type="predicted"/>
<dbReference type="Proteomes" id="UP000439123">
    <property type="component" value="Unassembled WGS sequence"/>
</dbReference>
<organism evidence="1 2">
    <name type="scientific">Aeromonas veronii</name>
    <dbReference type="NCBI Taxonomy" id="654"/>
    <lineage>
        <taxon>Bacteria</taxon>
        <taxon>Pseudomonadati</taxon>
        <taxon>Pseudomonadota</taxon>
        <taxon>Gammaproteobacteria</taxon>
        <taxon>Aeromonadales</taxon>
        <taxon>Aeromonadaceae</taxon>
        <taxon>Aeromonas</taxon>
    </lineage>
</organism>
<sequence length="22" mass="2478">MVIKINRSYTEGFAIELVPPSI</sequence>
<evidence type="ECO:0000313" key="1">
    <source>
        <dbReference type="EMBL" id="VXA83517.1"/>
    </source>
</evidence>
<dbReference type="AlphaFoldDB" id="A0A653KW52"/>
<dbReference type="EMBL" id="CABWLC010000007">
    <property type="protein sequence ID" value="VXA83517.1"/>
    <property type="molecule type" value="Genomic_DNA"/>
</dbReference>
<evidence type="ECO:0000313" key="2">
    <source>
        <dbReference type="Proteomes" id="UP000439123"/>
    </source>
</evidence>
<name>A0A653KW52_AERVE</name>
<gene>
    <name evidence="1" type="ORF">AERO8C_150228</name>
</gene>
<reference evidence="1 2" key="1">
    <citation type="submission" date="2019-10" db="EMBL/GenBank/DDBJ databases">
        <authorList>
            <person name="Karimi E."/>
        </authorList>
    </citation>
    <scope>NUCLEOTIDE SEQUENCE [LARGE SCALE GENOMIC DNA]</scope>
    <source>
        <strain evidence="1">Aeromonas sp. 8C</strain>
    </source>
</reference>